<name>G8QV13_SPHPG</name>
<dbReference type="RefSeq" id="WP_014270097.1">
    <property type="nucleotide sequence ID" value="NC_016633.1"/>
</dbReference>
<keyword evidence="3" id="KW-0732">Signal</keyword>
<gene>
    <name evidence="4" type="ordered locus">SpiGrapes_1438</name>
</gene>
<accession>G8QV13</accession>
<dbReference type="CDD" id="cd13585">
    <property type="entry name" value="PBP2_TMBP_like"/>
    <property type="match status" value="1"/>
</dbReference>
<keyword evidence="5" id="KW-1185">Reference proteome</keyword>
<evidence type="ECO:0000256" key="1">
    <source>
        <dbReference type="ARBA" id="ARBA00004418"/>
    </source>
</evidence>
<evidence type="ECO:0000313" key="4">
    <source>
        <dbReference type="EMBL" id="AEV29249.1"/>
    </source>
</evidence>
<evidence type="ECO:0000313" key="5">
    <source>
        <dbReference type="Proteomes" id="UP000005632"/>
    </source>
</evidence>
<keyword evidence="4" id="KW-0813">Transport</keyword>
<comment type="subcellular location">
    <subcellularLocation>
        <location evidence="1">Periplasm</location>
    </subcellularLocation>
</comment>
<dbReference type="OrthoDB" id="9764112at2"/>
<proteinExistence type="inferred from homology"/>
<feature type="signal peptide" evidence="3">
    <location>
        <begin position="1"/>
        <end position="22"/>
    </location>
</feature>
<reference evidence="4 5" key="1">
    <citation type="submission" date="2011-11" db="EMBL/GenBank/DDBJ databases">
        <title>Complete sequence of Spirochaeta sp. grapes.</title>
        <authorList>
            <consortium name="US DOE Joint Genome Institute"/>
            <person name="Lucas S."/>
            <person name="Han J."/>
            <person name="Lapidus A."/>
            <person name="Cheng J.-F."/>
            <person name="Goodwin L."/>
            <person name="Pitluck S."/>
            <person name="Peters L."/>
            <person name="Ovchinnikova G."/>
            <person name="Munk A.C."/>
            <person name="Detter J.C."/>
            <person name="Han C."/>
            <person name="Tapia R."/>
            <person name="Land M."/>
            <person name="Hauser L."/>
            <person name="Kyrpides N."/>
            <person name="Ivanova N."/>
            <person name="Pagani I."/>
            <person name="Ritalahtilisa K."/>
            <person name="Loeffler F."/>
            <person name="Woyke T."/>
        </authorList>
    </citation>
    <scope>NUCLEOTIDE SEQUENCE [LARGE SCALE GENOMIC DNA]</scope>
    <source>
        <strain evidence="5">ATCC BAA-1885 / DSM 22778 / Grapes</strain>
    </source>
</reference>
<dbReference type="Gene3D" id="3.40.190.10">
    <property type="entry name" value="Periplasmic binding protein-like II"/>
    <property type="match status" value="2"/>
</dbReference>
<dbReference type="Proteomes" id="UP000005632">
    <property type="component" value="Chromosome"/>
</dbReference>
<dbReference type="SUPFAM" id="SSF53850">
    <property type="entry name" value="Periplasmic binding protein-like II"/>
    <property type="match status" value="1"/>
</dbReference>
<dbReference type="STRING" id="158190.SpiGrapes_1438"/>
<dbReference type="InterPro" id="IPR050490">
    <property type="entry name" value="Bact_solute-bd_prot1"/>
</dbReference>
<sequence>MTKRTLCVILLGLIFLGLPLFAQGTAEQKPQQEIRVLLANHPYGELLKKKIPEFEAQTGIKVNLESLQESQLTQKLTTEFATNSSTVDVFMTRPLQEGLMFIKNGWYKSLDTYDFSDYPSNSVDIGKKAGKAYIVPLVTEWQVLYYRKDLLKKAGLTVPTTFEELEKAAAAMNRDGVAGFASRGKGASAVTQLSSYVYNFGGRYLENGEAVFDSPEAIEAIRYYGSLLGNYGPQGVTSMSWENIMPVFQAGKAAMWTDASVFYGQIIDPTKTQIAPENIGIAKLPRGPKADSPFTVVSWGMSISSKTKNQEAAEKFLNWATSSALAKEGMLSNITMARNSVWKDADVRAVMNPGLVETQAHAAQNGYPFDRPFMSSVGQARDLIGEIIIESINTKGTSSKIPAMAAEKVKAVDDLLKNDGEFGK</sequence>
<dbReference type="eggNOG" id="COG1653">
    <property type="taxonomic scope" value="Bacteria"/>
</dbReference>
<dbReference type="HOGENOM" id="CLU_031285_9_2_12"/>
<dbReference type="PANTHER" id="PTHR43649">
    <property type="entry name" value="ARABINOSE-BINDING PROTEIN-RELATED"/>
    <property type="match status" value="1"/>
</dbReference>
<comment type="similarity">
    <text evidence="2">Belongs to the bacterial solute-binding protein 1 family.</text>
</comment>
<organism evidence="4 5">
    <name type="scientific">Sphaerochaeta pleomorpha (strain ATCC BAA-1885 / DSM 22778 / Grapes)</name>
    <dbReference type="NCBI Taxonomy" id="158190"/>
    <lineage>
        <taxon>Bacteria</taxon>
        <taxon>Pseudomonadati</taxon>
        <taxon>Spirochaetota</taxon>
        <taxon>Spirochaetia</taxon>
        <taxon>Spirochaetales</taxon>
        <taxon>Sphaerochaetaceae</taxon>
        <taxon>Sphaerochaeta</taxon>
    </lineage>
</organism>
<evidence type="ECO:0000256" key="3">
    <source>
        <dbReference type="SAM" id="SignalP"/>
    </source>
</evidence>
<dbReference type="InterPro" id="IPR006059">
    <property type="entry name" value="SBP"/>
</dbReference>
<dbReference type="EMBL" id="CP003155">
    <property type="protein sequence ID" value="AEV29249.1"/>
    <property type="molecule type" value="Genomic_DNA"/>
</dbReference>
<dbReference type="AlphaFoldDB" id="G8QV13"/>
<dbReference type="Pfam" id="PF01547">
    <property type="entry name" value="SBP_bac_1"/>
    <property type="match status" value="1"/>
</dbReference>
<dbReference type="GO" id="GO:0042597">
    <property type="term" value="C:periplasmic space"/>
    <property type="evidence" value="ECO:0007669"/>
    <property type="project" value="UniProtKB-SubCell"/>
</dbReference>
<dbReference type="KEGG" id="sgp:SpiGrapes_1438"/>
<keyword evidence="4" id="KW-0762">Sugar transport</keyword>
<dbReference type="PANTHER" id="PTHR43649:SF12">
    <property type="entry name" value="DIACETYLCHITOBIOSE BINDING PROTEIN DASA"/>
    <property type="match status" value="1"/>
</dbReference>
<evidence type="ECO:0000256" key="2">
    <source>
        <dbReference type="ARBA" id="ARBA00008520"/>
    </source>
</evidence>
<protein>
    <submittedName>
        <fullName evidence="4">ABC-type sugar transport system, periplasmic component</fullName>
    </submittedName>
</protein>
<feature type="chain" id="PRO_5003513940" evidence="3">
    <location>
        <begin position="23"/>
        <end position="424"/>
    </location>
</feature>